<dbReference type="InterPro" id="IPR011050">
    <property type="entry name" value="Pectin_lyase_fold/virulence"/>
</dbReference>
<keyword evidence="3" id="KW-1185">Reference proteome</keyword>
<protein>
    <recommendedName>
        <fullName evidence="4">Inverse autotransporter beta-domain domain-containing protein</fullName>
    </recommendedName>
</protein>
<dbReference type="AlphaFoldDB" id="A0A1I4FMB3"/>
<dbReference type="InterPro" id="IPR038177">
    <property type="entry name" value="IAT_beta_sf"/>
</dbReference>
<proteinExistence type="predicted"/>
<dbReference type="RefSeq" id="WP_089858930.1">
    <property type="nucleotide sequence ID" value="NZ_FOTI01000003.1"/>
</dbReference>
<dbReference type="EMBL" id="FOTI01000003">
    <property type="protein sequence ID" value="SFL19038.1"/>
    <property type="molecule type" value="Genomic_DNA"/>
</dbReference>
<feature type="signal peptide" evidence="1">
    <location>
        <begin position="1"/>
        <end position="22"/>
    </location>
</feature>
<dbReference type="Gene3D" id="2.40.160.160">
    <property type="entry name" value="Inverse autotransporter, beta-domain"/>
    <property type="match status" value="1"/>
</dbReference>
<accession>A0A1I4FMB3</accession>
<evidence type="ECO:0000313" key="2">
    <source>
        <dbReference type="EMBL" id="SFL19038.1"/>
    </source>
</evidence>
<keyword evidence="1" id="KW-0732">Signal</keyword>
<dbReference type="SUPFAM" id="SSF51126">
    <property type="entry name" value="Pectin lyase-like"/>
    <property type="match status" value="2"/>
</dbReference>
<evidence type="ECO:0000313" key="3">
    <source>
        <dbReference type="Proteomes" id="UP000199006"/>
    </source>
</evidence>
<dbReference type="InterPro" id="IPR012334">
    <property type="entry name" value="Pectin_lyas_fold"/>
</dbReference>
<organism evidence="2 3">
    <name type="scientific">Halanaerobium salsuginis</name>
    <dbReference type="NCBI Taxonomy" id="29563"/>
    <lineage>
        <taxon>Bacteria</taxon>
        <taxon>Bacillati</taxon>
        <taxon>Bacillota</taxon>
        <taxon>Clostridia</taxon>
        <taxon>Halanaerobiales</taxon>
        <taxon>Halanaerobiaceae</taxon>
        <taxon>Halanaerobium</taxon>
    </lineage>
</organism>
<dbReference type="Gene3D" id="2.160.20.10">
    <property type="entry name" value="Single-stranded right-handed beta-helix, Pectin lyase-like"/>
    <property type="match status" value="1"/>
</dbReference>
<gene>
    <name evidence="2" type="ORF">SAMN02983006_00436</name>
</gene>
<dbReference type="STRING" id="29563.SAMN02983006_00436"/>
<dbReference type="OrthoDB" id="8320584at2"/>
<dbReference type="SMART" id="SM00710">
    <property type="entry name" value="PbH1"/>
    <property type="match status" value="17"/>
</dbReference>
<evidence type="ECO:0008006" key="4">
    <source>
        <dbReference type="Google" id="ProtNLM"/>
    </source>
</evidence>
<feature type="chain" id="PRO_5038456728" description="Inverse autotransporter beta-domain domain-containing protein" evidence="1">
    <location>
        <begin position="23"/>
        <end position="1063"/>
    </location>
</feature>
<reference evidence="2 3" key="1">
    <citation type="submission" date="2016-10" db="EMBL/GenBank/DDBJ databases">
        <authorList>
            <person name="de Groot N.N."/>
        </authorList>
    </citation>
    <scope>NUCLEOTIDE SEQUENCE [LARGE SCALE GENOMIC DNA]</scope>
    <source>
        <strain evidence="2 3">ATCC 51327</strain>
    </source>
</reference>
<name>A0A1I4FMB3_9FIRM</name>
<sequence>MKKLLTILLVVGVIFSFNFSAAAESNNLWQPNFNLEMRTQSDDSLGKVGIVYPLISSKDSIFYTDFRTMFSSDDVSEWNLGLGYRHKSANDKYILGGYVFRDYRDEYDADWNQWTVGGELLTKAADFRLNLYYPIKDEVLANSSRADQIITVGNELRYQASTLDTYYEALHGYDFEIGRRFSDNLPFDIGVYLRTFKFSGDDSEDVSGNGVKVNTQFGNPDKALWTFGFDWQDDDVRGNNFETTLGVSIPFGGQTAANRPSQKSKLARRMTEAPNRDIDIIVNQTKEVKKVISESAAVDPETGKTITSPFYVTVDGTGDGSKSNPAGLKDLSSGSGLNDNDIVVLLGDKGDFKLTDSLTLQNGNKLLSPGGAVRLGSAKNNSDLAYFKPTGTQATLTSANDINLIELAHNNTVSGINFVGSQDSNIIAINSELADNNSNNLTISNNSFSNLSQGIFIKNGHTNTVSNDSNSTKITINNNQFDNLALKAIHVSTENTADNQIEINNNSLIGEFNNGITVDTSYNKNDKLNIENNYLEAASASAISVHSGYSAESSQITVANNTIDQSNYGAIDVDLTSSTQAKITIANNQINQVTRPKSYKTIILKEAARYPGAIYLSANDIDQIETKVINNTINDSMSNGITIAYNNNNISKNKLIKNNADSIYSNKILVDNNIIKKSDGSAISIAADGYDNTEFTVSNNQIGQVLISSGLYGVSAISSSGAIALSANDIDQIKTQVINNIINDSETVGIKLDYYLNNNLSNSILIDNNIIQKSNESAIAAVTRDTLNTDLTISNNQIAYVSGRGIRYNEFIVNAIDTPTGAISVAGSSNLTSNINNNTIENSQIAGIIVDYRARNMTDQKSFTVDNTINSNNLGNIAGNAVELLYNKERSNTDDNYTLVKANTEITNNQVRFSGGSGVLVEALNFTNQADKLAFNVSNNLLNRSLSNGLVVLNEGIKDLQLKVNNNQFGYAGQYGINLESVINRNYDYDSDLYIYYPAQTTAAISGNIINQALAGGIGLYTESMGNELAKIIFDQEKVISENSFGSSIDPLIKETNHSEPTD</sequence>
<dbReference type="Proteomes" id="UP000199006">
    <property type="component" value="Unassembled WGS sequence"/>
</dbReference>
<dbReference type="InterPro" id="IPR006626">
    <property type="entry name" value="PbH1"/>
</dbReference>
<evidence type="ECO:0000256" key="1">
    <source>
        <dbReference type="SAM" id="SignalP"/>
    </source>
</evidence>